<dbReference type="SUPFAM" id="SSF144232">
    <property type="entry name" value="HIT/MYND zinc finger-like"/>
    <property type="match status" value="1"/>
</dbReference>
<evidence type="ECO:0000256" key="4">
    <source>
        <dbReference type="PROSITE-ProRule" id="PRU00134"/>
    </source>
</evidence>
<dbReference type="Pfam" id="PF01753">
    <property type="entry name" value="zf-MYND"/>
    <property type="match status" value="1"/>
</dbReference>
<feature type="domain" description="MYND-type" evidence="5">
    <location>
        <begin position="415"/>
        <end position="454"/>
    </location>
</feature>
<dbReference type="Gene3D" id="6.10.140.2220">
    <property type="match status" value="1"/>
</dbReference>
<dbReference type="OrthoDB" id="432970at2759"/>
<dbReference type="GO" id="GO:0008270">
    <property type="term" value="F:zinc ion binding"/>
    <property type="evidence" value="ECO:0007669"/>
    <property type="project" value="UniProtKB-KW"/>
</dbReference>
<evidence type="ECO:0000256" key="1">
    <source>
        <dbReference type="ARBA" id="ARBA00022723"/>
    </source>
</evidence>
<protein>
    <recommendedName>
        <fullName evidence="5">MYND-type domain-containing protein</fullName>
    </recommendedName>
</protein>
<evidence type="ECO:0000256" key="2">
    <source>
        <dbReference type="ARBA" id="ARBA00022771"/>
    </source>
</evidence>
<keyword evidence="7" id="KW-1185">Reference proteome</keyword>
<keyword evidence="1" id="KW-0479">Metal-binding</keyword>
<evidence type="ECO:0000256" key="3">
    <source>
        <dbReference type="ARBA" id="ARBA00022833"/>
    </source>
</evidence>
<gene>
    <name evidence="6" type="ORF">SISSUDRAFT_405564</name>
</gene>
<dbReference type="Proteomes" id="UP000076798">
    <property type="component" value="Unassembled WGS sequence"/>
</dbReference>
<evidence type="ECO:0000313" key="6">
    <source>
        <dbReference type="EMBL" id="KZT33526.1"/>
    </source>
</evidence>
<accession>A0A165YRI7</accession>
<evidence type="ECO:0000259" key="5">
    <source>
        <dbReference type="PROSITE" id="PS50865"/>
    </source>
</evidence>
<reference evidence="6 7" key="1">
    <citation type="journal article" date="2016" name="Mol. Biol. Evol.">
        <title>Comparative Genomics of Early-Diverging Mushroom-Forming Fungi Provides Insights into the Origins of Lignocellulose Decay Capabilities.</title>
        <authorList>
            <person name="Nagy L.G."/>
            <person name="Riley R."/>
            <person name="Tritt A."/>
            <person name="Adam C."/>
            <person name="Daum C."/>
            <person name="Floudas D."/>
            <person name="Sun H."/>
            <person name="Yadav J.S."/>
            <person name="Pangilinan J."/>
            <person name="Larsson K.H."/>
            <person name="Matsuura K."/>
            <person name="Barry K."/>
            <person name="Labutti K."/>
            <person name="Kuo R."/>
            <person name="Ohm R.A."/>
            <person name="Bhattacharya S.S."/>
            <person name="Shirouzu T."/>
            <person name="Yoshinaga Y."/>
            <person name="Martin F.M."/>
            <person name="Grigoriev I.V."/>
            <person name="Hibbett D.S."/>
        </authorList>
    </citation>
    <scope>NUCLEOTIDE SEQUENCE [LARGE SCALE GENOMIC DNA]</scope>
    <source>
        <strain evidence="6 7">HHB10207 ss-3</strain>
    </source>
</reference>
<keyword evidence="2 4" id="KW-0863">Zinc-finger</keyword>
<organism evidence="6 7">
    <name type="scientific">Sistotremastrum suecicum HHB10207 ss-3</name>
    <dbReference type="NCBI Taxonomy" id="1314776"/>
    <lineage>
        <taxon>Eukaryota</taxon>
        <taxon>Fungi</taxon>
        <taxon>Dikarya</taxon>
        <taxon>Basidiomycota</taxon>
        <taxon>Agaricomycotina</taxon>
        <taxon>Agaricomycetes</taxon>
        <taxon>Sistotremastrales</taxon>
        <taxon>Sistotremastraceae</taxon>
        <taxon>Sistotremastrum</taxon>
    </lineage>
</organism>
<keyword evidence="3" id="KW-0862">Zinc</keyword>
<evidence type="ECO:0000313" key="7">
    <source>
        <dbReference type="Proteomes" id="UP000076798"/>
    </source>
</evidence>
<dbReference type="InterPro" id="IPR002893">
    <property type="entry name" value="Znf_MYND"/>
</dbReference>
<proteinExistence type="predicted"/>
<dbReference type="EMBL" id="KV428235">
    <property type="protein sequence ID" value="KZT33526.1"/>
    <property type="molecule type" value="Genomic_DNA"/>
</dbReference>
<dbReference type="PROSITE" id="PS50865">
    <property type="entry name" value="ZF_MYND_2"/>
    <property type="match status" value="1"/>
</dbReference>
<sequence>MLSSSMPIRARGLMGLLNLFHNDTAQETRLCNPQYILFLGRIVTPDRLVSMLEPPPFFLRCINRIYNLEEPTNDSFAERYHNPATTTVHDGSIFNAYETALRVVDFEINGPQNNDESFTWPRPRLLGAAGISPDVWDDMEAALRFHEKHYEADVLNLVPMLIAQRLLLHEEDRGVLNDFGHVLRSTALVAAKRWPESCFFQYLSIQSQTGTQYLECVDKHLDCVSCTPHLRIKLALEAAFNEFSMGIVLLCVDADATRLQSQLSGEEHMQAAVRRISVALGLSKSGSAEEEILTILSALATFMTKMPSLTSSEIHSLRKDILIAMNCLVEKEYAQHEPLVRAAAAFFVLIDAASKRWSSFLDAVQKAELTAPEKRHMGALIELLQLFDKDQHVVDEAQLPQSLLRAVGYRQQHRCTTCGRGSLGLRKCARCGKAKYCDKKCQQRHWKAGHKDECISPLISA</sequence>
<dbReference type="AlphaFoldDB" id="A0A165YRI7"/>
<dbReference type="STRING" id="1314776.A0A165YRI7"/>
<name>A0A165YRI7_9AGAM</name>